<evidence type="ECO:0000256" key="7">
    <source>
        <dbReference type="SAM" id="Phobius"/>
    </source>
</evidence>
<evidence type="ECO:0000256" key="6">
    <source>
        <dbReference type="ARBA" id="ARBA00023136"/>
    </source>
</evidence>
<proteinExistence type="predicted"/>
<dbReference type="Gene3D" id="3.40.50.1000">
    <property type="entry name" value="HAD superfamily/HAD-like"/>
    <property type="match status" value="1"/>
</dbReference>
<dbReference type="PANTHER" id="PTHR24093:SF470">
    <property type="entry name" value="CALCIUM-TRANSPORTING ATPASE 12, PLASMA MEMBRANE-TYPE-LIKE"/>
    <property type="match status" value="1"/>
</dbReference>
<evidence type="ECO:0000313" key="9">
    <source>
        <dbReference type="EMBL" id="KAK1421466.1"/>
    </source>
</evidence>
<evidence type="ECO:0000256" key="5">
    <source>
        <dbReference type="ARBA" id="ARBA00022989"/>
    </source>
</evidence>
<dbReference type="Gene3D" id="1.20.1110.10">
    <property type="entry name" value="Calcium-transporting ATPase, transmembrane domain"/>
    <property type="match status" value="2"/>
</dbReference>
<dbReference type="InterPro" id="IPR023214">
    <property type="entry name" value="HAD_sf"/>
</dbReference>
<evidence type="ECO:0000313" key="10">
    <source>
        <dbReference type="Proteomes" id="UP001229421"/>
    </source>
</evidence>
<dbReference type="SUPFAM" id="SSF56784">
    <property type="entry name" value="HAD-like"/>
    <property type="match status" value="1"/>
</dbReference>
<dbReference type="GO" id="GO:0005886">
    <property type="term" value="C:plasma membrane"/>
    <property type="evidence" value="ECO:0007669"/>
    <property type="project" value="TreeGrafter"/>
</dbReference>
<comment type="subcellular location">
    <subcellularLocation>
        <location evidence="1">Membrane</location>
    </subcellularLocation>
</comment>
<dbReference type="SUPFAM" id="SSF81665">
    <property type="entry name" value="Calcium ATPase, transmembrane domain M"/>
    <property type="match status" value="1"/>
</dbReference>
<reference evidence="9" key="1">
    <citation type="journal article" date="2023" name="bioRxiv">
        <title>Improved chromosome-level genome assembly for marigold (Tagetes erecta).</title>
        <authorList>
            <person name="Jiang F."/>
            <person name="Yuan L."/>
            <person name="Wang S."/>
            <person name="Wang H."/>
            <person name="Xu D."/>
            <person name="Wang A."/>
            <person name="Fan W."/>
        </authorList>
    </citation>
    <scope>NUCLEOTIDE SEQUENCE</scope>
    <source>
        <strain evidence="9">WSJ</strain>
        <tissue evidence="9">Leaf</tissue>
    </source>
</reference>
<keyword evidence="6 7" id="KW-0472">Membrane</keyword>
<evidence type="ECO:0000259" key="8">
    <source>
        <dbReference type="Pfam" id="PF00689"/>
    </source>
</evidence>
<evidence type="ECO:0000256" key="3">
    <source>
        <dbReference type="ARBA" id="ARBA00022723"/>
    </source>
</evidence>
<keyword evidence="5 7" id="KW-1133">Transmembrane helix</keyword>
<keyword evidence="4" id="KW-0460">Magnesium</keyword>
<sequence>MDMQHKHKLTTVALACKPIHAQTQDVEDLIFIALLGLTNENNQDTNALVGALRERLVKTVIVSSKKLSVLQDISLECEDVHKGDTESLVITGEVFRNYTDRERLEKVDDIRVLGEALPSDKLLLVETLMEKGEVVAFLGQRTDDAPALKRANIGIAWSSEKAIENCDIHMWDGDLIISTIDSGKCIYHNIQSFLQLVLITTISSTVLSFIETAAFGDASLTIFQLAWINFAVAFLGGLALLTKASAVCPHPISSEQSVITAQMTENILFQVLYQAICSVIIQVKGYAVLGPSQDIKTVVSNIFIFCQFFNLFNARDVQKKNFFRGIRKHKWFWVATAMFIVLHVSFLMVQDFIGYGTSMHWKLWAGCVQLGVVSWPVDCLGKCIFWFIKRFVNRLHM</sequence>
<dbReference type="Proteomes" id="UP001229421">
    <property type="component" value="Unassembled WGS sequence"/>
</dbReference>
<keyword evidence="3" id="KW-0479">Metal-binding</keyword>
<dbReference type="AlphaFoldDB" id="A0AAD8KHY6"/>
<feature type="transmembrane region" description="Helical" evidence="7">
    <location>
        <begin position="222"/>
        <end position="246"/>
    </location>
</feature>
<keyword evidence="2 7" id="KW-0812">Transmembrane</keyword>
<comment type="caution">
    <text evidence="9">The sequence shown here is derived from an EMBL/GenBank/DDBJ whole genome shotgun (WGS) entry which is preliminary data.</text>
</comment>
<dbReference type="Pfam" id="PF00689">
    <property type="entry name" value="Cation_ATPase_C"/>
    <property type="match status" value="1"/>
</dbReference>
<name>A0AAD8KHY6_TARER</name>
<evidence type="ECO:0000256" key="1">
    <source>
        <dbReference type="ARBA" id="ARBA00004370"/>
    </source>
</evidence>
<feature type="transmembrane region" description="Helical" evidence="7">
    <location>
        <begin position="332"/>
        <end position="349"/>
    </location>
</feature>
<dbReference type="PANTHER" id="PTHR24093">
    <property type="entry name" value="CATION TRANSPORTING ATPASE"/>
    <property type="match status" value="1"/>
</dbReference>
<evidence type="ECO:0000256" key="2">
    <source>
        <dbReference type="ARBA" id="ARBA00022692"/>
    </source>
</evidence>
<organism evidence="9 10">
    <name type="scientific">Tagetes erecta</name>
    <name type="common">African marigold</name>
    <dbReference type="NCBI Taxonomy" id="13708"/>
    <lineage>
        <taxon>Eukaryota</taxon>
        <taxon>Viridiplantae</taxon>
        <taxon>Streptophyta</taxon>
        <taxon>Embryophyta</taxon>
        <taxon>Tracheophyta</taxon>
        <taxon>Spermatophyta</taxon>
        <taxon>Magnoliopsida</taxon>
        <taxon>eudicotyledons</taxon>
        <taxon>Gunneridae</taxon>
        <taxon>Pentapetalae</taxon>
        <taxon>asterids</taxon>
        <taxon>campanulids</taxon>
        <taxon>Asterales</taxon>
        <taxon>Asteraceae</taxon>
        <taxon>Asteroideae</taxon>
        <taxon>Heliantheae alliance</taxon>
        <taxon>Tageteae</taxon>
        <taxon>Tagetes</taxon>
    </lineage>
</organism>
<accession>A0AAD8KHY6</accession>
<dbReference type="EMBL" id="JAUHHV010000006">
    <property type="protein sequence ID" value="KAK1421466.1"/>
    <property type="molecule type" value="Genomic_DNA"/>
</dbReference>
<evidence type="ECO:0000256" key="4">
    <source>
        <dbReference type="ARBA" id="ARBA00022842"/>
    </source>
</evidence>
<dbReference type="GO" id="GO:0046872">
    <property type="term" value="F:metal ion binding"/>
    <property type="evidence" value="ECO:0007669"/>
    <property type="project" value="UniProtKB-KW"/>
</dbReference>
<dbReference type="GO" id="GO:0005388">
    <property type="term" value="F:P-type calcium transporter activity"/>
    <property type="evidence" value="ECO:0007669"/>
    <property type="project" value="TreeGrafter"/>
</dbReference>
<feature type="transmembrane region" description="Helical" evidence="7">
    <location>
        <begin position="193"/>
        <end position="210"/>
    </location>
</feature>
<gene>
    <name evidence="9" type="ORF">QVD17_23819</name>
</gene>
<feature type="domain" description="Cation-transporting P-type ATPase C-terminal" evidence="8">
    <location>
        <begin position="220"/>
        <end position="382"/>
    </location>
</feature>
<dbReference type="InterPro" id="IPR006068">
    <property type="entry name" value="ATPase_P-typ_cation-transptr_C"/>
</dbReference>
<protein>
    <recommendedName>
        <fullName evidence="8">Cation-transporting P-type ATPase C-terminal domain-containing protein</fullName>
    </recommendedName>
</protein>
<dbReference type="InterPro" id="IPR036412">
    <property type="entry name" value="HAD-like_sf"/>
</dbReference>
<keyword evidence="10" id="KW-1185">Reference proteome</keyword>
<dbReference type="InterPro" id="IPR023298">
    <property type="entry name" value="ATPase_P-typ_TM_dom_sf"/>
</dbReference>
<feature type="transmembrane region" description="Helical" evidence="7">
    <location>
        <begin position="361"/>
        <end position="388"/>
    </location>
</feature>